<dbReference type="SUPFAM" id="SSF51735">
    <property type="entry name" value="NAD(P)-binding Rossmann-fold domains"/>
    <property type="match status" value="1"/>
</dbReference>
<organism evidence="4 5">
    <name type="scientific">Exophiala bonariae</name>
    <dbReference type="NCBI Taxonomy" id="1690606"/>
    <lineage>
        <taxon>Eukaryota</taxon>
        <taxon>Fungi</taxon>
        <taxon>Dikarya</taxon>
        <taxon>Ascomycota</taxon>
        <taxon>Pezizomycotina</taxon>
        <taxon>Eurotiomycetes</taxon>
        <taxon>Chaetothyriomycetidae</taxon>
        <taxon>Chaetothyriales</taxon>
        <taxon>Herpotrichiellaceae</taxon>
        <taxon>Exophiala</taxon>
    </lineage>
</organism>
<dbReference type="InterPro" id="IPR008030">
    <property type="entry name" value="NmrA-like"/>
</dbReference>
<accession>A0AAV9N9C0</accession>
<name>A0AAV9N9C0_9EURO</name>
<dbReference type="Pfam" id="PF05368">
    <property type="entry name" value="NmrA"/>
    <property type="match status" value="1"/>
</dbReference>
<dbReference type="Gene3D" id="3.90.25.10">
    <property type="entry name" value="UDP-galactose 4-epimerase, domain 1"/>
    <property type="match status" value="1"/>
</dbReference>
<protein>
    <recommendedName>
        <fullName evidence="3">NmrA-like domain-containing protein</fullName>
    </recommendedName>
</protein>
<dbReference type="InterPro" id="IPR036291">
    <property type="entry name" value="NAD(P)-bd_dom_sf"/>
</dbReference>
<dbReference type="GO" id="GO:0005634">
    <property type="term" value="C:nucleus"/>
    <property type="evidence" value="ECO:0007669"/>
    <property type="project" value="TreeGrafter"/>
</dbReference>
<evidence type="ECO:0000313" key="4">
    <source>
        <dbReference type="EMBL" id="KAK5051541.1"/>
    </source>
</evidence>
<evidence type="ECO:0000313" key="5">
    <source>
        <dbReference type="Proteomes" id="UP001358417"/>
    </source>
</evidence>
<keyword evidence="2" id="KW-0521">NADP</keyword>
<evidence type="ECO:0000256" key="1">
    <source>
        <dbReference type="ARBA" id="ARBA00006328"/>
    </source>
</evidence>
<evidence type="ECO:0000259" key="3">
    <source>
        <dbReference type="Pfam" id="PF05368"/>
    </source>
</evidence>
<dbReference type="InterPro" id="IPR051164">
    <property type="entry name" value="NmrA-like_oxidored"/>
</dbReference>
<comment type="similarity">
    <text evidence="1">Belongs to the NmrA-type oxidoreductase family.</text>
</comment>
<dbReference type="AlphaFoldDB" id="A0AAV9N9C0"/>
<reference evidence="4 5" key="1">
    <citation type="submission" date="2023-08" db="EMBL/GenBank/DDBJ databases">
        <title>Black Yeasts Isolated from many extreme environments.</title>
        <authorList>
            <person name="Coleine C."/>
            <person name="Stajich J.E."/>
            <person name="Selbmann L."/>
        </authorList>
    </citation>
    <scope>NUCLEOTIDE SEQUENCE [LARGE SCALE GENOMIC DNA]</scope>
    <source>
        <strain evidence="4 5">CCFEE 5792</strain>
    </source>
</reference>
<feature type="domain" description="NmrA-like" evidence="3">
    <location>
        <begin position="8"/>
        <end position="258"/>
    </location>
</feature>
<gene>
    <name evidence="4" type="ORF">LTR84_003193</name>
</gene>
<sequence length="358" mass="39484">MAPNSTLKTIVVIGGTGAQGLAVIRHLSSLKEYQVLALTRSVTSPAAKELSQLVNVELVESQATSGYDLDAFRTAAKRSDCAFINTDGFAVGEIAETYWGVRLFEVAKQAGVKHFVYSGLDYLANELSYEDDKHYVGHYMGKARVQEYMNAQPNSPMKWTIINSGPYIEMLGDFLLPSAPTETNPALQFTLPLGSGSVPFIHLDDFGRYLHWTLTHPSRSNGLTFGIAIAHISGPELAAAYTAATGHPAVHTDSPIDDWLDAHFSSLPDGVHTKVAAHSTSDQATLTLSLGRNFGNWWNLYRASTPDNKGLIRRDFAFLDEILPDRVRSAEEWFRKVGYTGSKKQLFRGTWENVKVRT</sequence>
<comment type="caution">
    <text evidence="4">The sequence shown here is derived from an EMBL/GenBank/DDBJ whole genome shotgun (WGS) entry which is preliminary data.</text>
</comment>
<evidence type="ECO:0000256" key="2">
    <source>
        <dbReference type="ARBA" id="ARBA00022857"/>
    </source>
</evidence>
<dbReference type="PANTHER" id="PTHR42748:SF14">
    <property type="entry name" value="SNOAL-LIKE DOMAIN-CONTAINING PROTEIN"/>
    <property type="match status" value="1"/>
</dbReference>
<proteinExistence type="inferred from homology"/>
<dbReference type="RefSeq" id="XP_064705768.1">
    <property type="nucleotide sequence ID" value="XM_064846788.1"/>
</dbReference>
<dbReference type="EMBL" id="JAVRRD010000015">
    <property type="protein sequence ID" value="KAK5051541.1"/>
    <property type="molecule type" value="Genomic_DNA"/>
</dbReference>
<dbReference type="GeneID" id="89971387"/>
<keyword evidence="5" id="KW-1185">Reference proteome</keyword>
<dbReference type="Proteomes" id="UP001358417">
    <property type="component" value="Unassembled WGS sequence"/>
</dbReference>
<dbReference type="Gene3D" id="3.40.50.720">
    <property type="entry name" value="NAD(P)-binding Rossmann-like Domain"/>
    <property type="match status" value="1"/>
</dbReference>
<dbReference type="PANTHER" id="PTHR42748">
    <property type="entry name" value="NITROGEN METABOLITE REPRESSION PROTEIN NMRA FAMILY MEMBER"/>
    <property type="match status" value="1"/>
</dbReference>